<dbReference type="STRING" id="411945.GA0061102_1002271"/>
<reference evidence="2" key="1">
    <citation type="submission" date="2016-08" db="EMBL/GenBank/DDBJ databases">
        <authorList>
            <person name="Varghese N."/>
            <person name="Submissions Spin"/>
        </authorList>
    </citation>
    <scope>NUCLEOTIDE SEQUENCE [LARGE SCALE GENOMIC DNA]</scope>
    <source>
        <strain evidence="2">HAMBI 2971</strain>
    </source>
</reference>
<protein>
    <submittedName>
        <fullName evidence="1">Uncharacterized protein</fullName>
    </submittedName>
</protein>
<name>A0A1C3UAW2_9HYPH</name>
<sequence length="69" mass="7893">MKRESRLMALIRAGKRQEAFDMVERLKAAAQLLPTAIKVDRTGAVSYYKGNRRFVKNTQGGWDLVPKKK</sequence>
<gene>
    <name evidence="1" type="ORF">GA0061102_1002271</name>
</gene>
<dbReference type="AlphaFoldDB" id="A0A1C3UAW2"/>
<dbReference type="EMBL" id="FMAH01000002">
    <property type="protein sequence ID" value="SCB12628.1"/>
    <property type="molecule type" value="Genomic_DNA"/>
</dbReference>
<keyword evidence="2" id="KW-1185">Reference proteome</keyword>
<dbReference type="OrthoDB" id="8380780at2"/>
<accession>A0A1C3UAW2</accession>
<dbReference type="Proteomes" id="UP000199435">
    <property type="component" value="Unassembled WGS sequence"/>
</dbReference>
<evidence type="ECO:0000313" key="2">
    <source>
        <dbReference type="Proteomes" id="UP000199435"/>
    </source>
</evidence>
<evidence type="ECO:0000313" key="1">
    <source>
        <dbReference type="EMBL" id="SCB12628.1"/>
    </source>
</evidence>
<proteinExistence type="predicted"/>
<organism evidence="1 2">
    <name type="scientific">Rhizobium miluonense</name>
    <dbReference type="NCBI Taxonomy" id="411945"/>
    <lineage>
        <taxon>Bacteria</taxon>
        <taxon>Pseudomonadati</taxon>
        <taxon>Pseudomonadota</taxon>
        <taxon>Alphaproteobacteria</taxon>
        <taxon>Hyphomicrobiales</taxon>
        <taxon>Rhizobiaceae</taxon>
        <taxon>Rhizobium/Agrobacterium group</taxon>
        <taxon>Rhizobium</taxon>
    </lineage>
</organism>